<dbReference type="EMBL" id="GL996521">
    <property type="protein sequence ID" value="EGV63983.1"/>
    <property type="molecule type" value="Genomic_DNA"/>
</dbReference>
<feature type="compositionally biased region" description="Acidic residues" evidence="13">
    <location>
        <begin position="279"/>
        <end position="295"/>
    </location>
</feature>
<keyword evidence="15" id="KW-1185">Reference proteome</keyword>
<keyword evidence="8" id="KW-0472">Membrane</keyword>
<comment type="subcellular location">
    <subcellularLocation>
        <location evidence="2">Endoplasmic reticulum membrane</location>
        <topology evidence="2">Peripheral membrane protein</topology>
    </subcellularLocation>
</comment>
<dbReference type="STRING" id="590646.G3B4M7"/>
<dbReference type="Pfam" id="PF01255">
    <property type="entry name" value="Prenyltransf"/>
    <property type="match status" value="1"/>
</dbReference>
<dbReference type="GO" id="GO:0005811">
    <property type="term" value="C:lipid droplet"/>
    <property type="evidence" value="ECO:0007669"/>
    <property type="project" value="TreeGrafter"/>
</dbReference>
<keyword evidence="6" id="KW-0256">Endoplasmic reticulum</keyword>
<comment type="function">
    <text evidence="10">With NUS1, forms the dehydrodolichyl diphosphate synthase (DDS) complex, an essential component of the dolichol monophosphate (Dol-P) biosynthetic machinery. Adds multiple copies of isopentenyl pyrophosphate (IPP) to farnesyl pyrophosphate (FPP) to produce dehydrodolichyl diphosphate (Dedol-PP), a precursor of dolichol which is utilized as a sugar carrier in protein glycosylation in the endoplasmic reticulum (ER).</text>
</comment>
<dbReference type="PANTHER" id="PTHR10291:SF43">
    <property type="entry name" value="DEHYDRODOLICHYL DIPHOSPHATE SYNTHASE COMPLEX SUBUNIT DHDDS"/>
    <property type="match status" value="1"/>
</dbReference>
<protein>
    <recommendedName>
        <fullName evidence="12">Alkyl transferase</fullName>
        <ecNumber evidence="12">2.5.1.-</ecNumber>
    </recommendedName>
</protein>
<proteinExistence type="inferred from homology"/>
<dbReference type="GeneID" id="18247219"/>
<name>G3B4M7_CANTC</name>
<evidence type="ECO:0000256" key="4">
    <source>
        <dbReference type="ARBA" id="ARBA00005432"/>
    </source>
</evidence>
<dbReference type="eggNOG" id="KOG1602">
    <property type="taxonomic scope" value="Eukaryota"/>
</dbReference>
<comment type="similarity">
    <text evidence="4 12">Belongs to the UPP synthase family.</text>
</comment>
<evidence type="ECO:0000256" key="7">
    <source>
        <dbReference type="ARBA" id="ARBA00022842"/>
    </source>
</evidence>
<evidence type="ECO:0000256" key="12">
    <source>
        <dbReference type="RuleBase" id="RU363018"/>
    </source>
</evidence>
<dbReference type="InterPro" id="IPR001441">
    <property type="entry name" value="UPP_synth-like"/>
</dbReference>
<dbReference type="GO" id="GO:0005789">
    <property type="term" value="C:endoplasmic reticulum membrane"/>
    <property type="evidence" value="ECO:0007669"/>
    <property type="project" value="UniProtKB-SubCell"/>
</dbReference>
<dbReference type="PANTHER" id="PTHR10291">
    <property type="entry name" value="DEHYDRODOLICHYL DIPHOSPHATE SYNTHASE FAMILY MEMBER"/>
    <property type="match status" value="1"/>
</dbReference>
<evidence type="ECO:0000256" key="13">
    <source>
        <dbReference type="SAM" id="MobiDB-lite"/>
    </source>
</evidence>
<evidence type="ECO:0000256" key="2">
    <source>
        <dbReference type="ARBA" id="ARBA00004406"/>
    </source>
</evidence>
<evidence type="ECO:0000313" key="14">
    <source>
        <dbReference type="EMBL" id="EGV63983.1"/>
    </source>
</evidence>
<evidence type="ECO:0000256" key="10">
    <source>
        <dbReference type="ARBA" id="ARBA00058504"/>
    </source>
</evidence>
<dbReference type="KEGG" id="cten:18247219"/>
<sequence>MAQWISTFPGYNWLLTKVKKSFGAVVREGPIPRHVGIIMDGNRRYARTHNIELKEGHSLGFESMASVLELLYECGVEHATVYAFSIENFKRSSYEVKWLMDLAKSKFKQVTQHGELCEEYGVRIRILGNTALLPPDVRKVLNETEQITKNNKRATLNVCFPYTSRDEITHSIKCIVNESIKQNDFIIDQSTIDKFLYTRDSPPLDLMIRTSGTYRLSDFLLWQVVSSDCAVVMVETLWPEFTPYHMAKILLNWGFNKYWYGSPQGYRARGQPLPRQYFENEDEDEGEDEDIEDQESSDRDLDSLINDEDDTMTSQDSSDKEQK</sequence>
<keyword evidence="5 12" id="KW-0808">Transferase</keyword>
<comment type="pathway">
    <text evidence="3">Protein modification; protein glycosylation.</text>
</comment>
<dbReference type="OrthoDB" id="4173905at2759"/>
<dbReference type="FunFam" id="3.40.1180.10:FF:000002">
    <property type="entry name" value="Alkyl transferase"/>
    <property type="match status" value="1"/>
</dbReference>
<dbReference type="HOGENOM" id="CLU_038505_0_0_1"/>
<evidence type="ECO:0000256" key="5">
    <source>
        <dbReference type="ARBA" id="ARBA00022679"/>
    </source>
</evidence>
<evidence type="ECO:0000256" key="9">
    <source>
        <dbReference type="ARBA" id="ARBA00047353"/>
    </source>
</evidence>
<dbReference type="SUPFAM" id="SSF64005">
    <property type="entry name" value="Undecaprenyl diphosphate synthase"/>
    <property type="match status" value="1"/>
</dbReference>
<organism evidence="15">
    <name type="scientific">Candida tenuis (strain ATCC 10573 / BCRC 21748 / CBS 615 / JCM 9827 / NBRC 10315 / NRRL Y-1498 / VKM Y-70)</name>
    <name type="common">Yeast</name>
    <name type="synonym">Yamadazyma tenuis</name>
    <dbReference type="NCBI Taxonomy" id="590646"/>
    <lineage>
        <taxon>Eukaryota</taxon>
        <taxon>Fungi</taxon>
        <taxon>Dikarya</taxon>
        <taxon>Ascomycota</taxon>
        <taxon>Saccharomycotina</taxon>
        <taxon>Pichiomycetes</taxon>
        <taxon>Debaryomycetaceae</taxon>
        <taxon>Yamadazyma</taxon>
    </lineage>
</organism>
<dbReference type="Proteomes" id="UP000000707">
    <property type="component" value="Unassembled WGS sequence"/>
</dbReference>
<dbReference type="AlphaFoldDB" id="G3B4M7"/>
<dbReference type="CDD" id="cd00475">
    <property type="entry name" value="Cis_IPPS"/>
    <property type="match status" value="1"/>
</dbReference>
<keyword evidence="7" id="KW-0460">Magnesium</keyword>
<reference evidence="14 15" key="1">
    <citation type="journal article" date="2011" name="Proc. Natl. Acad. Sci. U.S.A.">
        <title>Comparative genomics of xylose-fermenting fungi for enhanced biofuel production.</title>
        <authorList>
            <person name="Wohlbach D.J."/>
            <person name="Kuo A."/>
            <person name="Sato T.K."/>
            <person name="Potts K.M."/>
            <person name="Salamov A.A."/>
            <person name="LaButti K.M."/>
            <person name="Sun H."/>
            <person name="Clum A."/>
            <person name="Pangilinan J.L."/>
            <person name="Lindquist E.A."/>
            <person name="Lucas S."/>
            <person name="Lapidus A."/>
            <person name="Jin M."/>
            <person name="Gunawan C."/>
            <person name="Balan V."/>
            <person name="Dale B.E."/>
            <person name="Jeffries T.W."/>
            <person name="Zinkel R."/>
            <person name="Barry K.W."/>
            <person name="Grigoriev I.V."/>
            <person name="Gasch A.P."/>
        </authorList>
    </citation>
    <scope>NUCLEOTIDE SEQUENCE [LARGE SCALE GENOMIC DNA]</scope>
    <source>
        <strain evidence="15">ATCC 10573 / BCRC 21748 / CBS 615 / JCM 9827 / NBRC 10315 / NRRL Y-1498 / VKM Y-70</strain>
    </source>
</reference>
<dbReference type="GO" id="GO:0016094">
    <property type="term" value="P:polyprenol biosynthetic process"/>
    <property type="evidence" value="ECO:0007669"/>
    <property type="project" value="TreeGrafter"/>
</dbReference>
<accession>G3B4M7</accession>
<evidence type="ECO:0000256" key="11">
    <source>
        <dbReference type="ARBA" id="ARBA00064670"/>
    </source>
</evidence>
<comment type="subunit">
    <text evidence="11">Forms an active dehydrodolichyl diphosphate synthase complex with NUS1.</text>
</comment>
<evidence type="ECO:0000256" key="3">
    <source>
        <dbReference type="ARBA" id="ARBA00004922"/>
    </source>
</evidence>
<evidence type="ECO:0000313" key="15">
    <source>
        <dbReference type="Proteomes" id="UP000000707"/>
    </source>
</evidence>
<comment type="catalytic activity">
    <reaction evidence="9">
        <text>n isopentenyl diphosphate + (2E,6E)-farnesyl diphosphate = a di-trans,poly-cis-polyprenyl diphosphate + n diphosphate</text>
        <dbReference type="Rhea" id="RHEA:53008"/>
        <dbReference type="Rhea" id="RHEA-COMP:19494"/>
        <dbReference type="ChEBI" id="CHEBI:33019"/>
        <dbReference type="ChEBI" id="CHEBI:128769"/>
        <dbReference type="ChEBI" id="CHEBI:136960"/>
        <dbReference type="ChEBI" id="CHEBI:175763"/>
        <dbReference type="EC" id="2.5.1.87"/>
    </reaction>
</comment>
<dbReference type="Gene3D" id="3.40.1180.10">
    <property type="entry name" value="Decaprenyl diphosphate synthase-like"/>
    <property type="match status" value="1"/>
</dbReference>
<dbReference type="NCBIfam" id="TIGR00055">
    <property type="entry name" value="uppS"/>
    <property type="match status" value="1"/>
</dbReference>
<evidence type="ECO:0000256" key="8">
    <source>
        <dbReference type="ARBA" id="ARBA00023136"/>
    </source>
</evidence>
<dbReference type="EC" id="2.5.1.-" evidence="12"/>
<dbReference type="GO" id="GO:0045547">
    <property type="term" value="F:ditrans,polycis-polyprenyl diphosphate synthase [(2E,6E)-farnesyl diphosphate specific] activity"/>
    <property type="evidence" value="ECO:0007669"/>
    <property type="project" value="UniProtKB-EC"/>
</dbReference>
<evidence type="ECO:0000256" key="6">
    <source>
        <dbReference type="ARBA" id="ARBA00022824"/>
    </source>
</evidence>
<dbReference type="HAMAP" id="MF_01139">
    <property type="entry name" value="ISPT"/>
    <property type="match status" value="1"/>
</dbReference>
<dbReference type="PROSITE" id="PS01066">
    <property type="entry name" value="UPP_SYNTHASE"/>
    <property type="match status" value="1"/>
</dbReference>
<dbReference type="InterPro" id="IPR036424">
    <property type="entry name" value="UPP_synth-like_sf"/>
</dbReference>
<gene>
    <name evidence="14" type="ORF">CANTEDRAFT_114017</name>
</gene>
<dbReference type="InterPro" id="IPR018520">
    <property type="entry name" value="UPP_synth-like_CS"/>
</dbReference>
<comment type="cofactor">
    <cofactor evidence="1">
        <name>Mg(2+)</name>
        <dbReference type="ChEBI" id="CHEBI:18420"/>
    </cofactor>
</comment>
<evidence type="ECO:0000256" key="1">
    <source>
        <dbReference type="ARBA" id="ARBA00001946"/>
    </source>
</evidence>
<dbReference type="GO" id="GO:1904423">
    <property type="term" value="C:dehydrodolichyl diphosphate synthase complex"/>
    <property type="evidence" value="ECO:0007669"/>
    <property type="project" value="TreeGrafter"/>
</dbReference>
<feature type="region of interest" description="Disordered" evidence="13">
    <location>
        <begin position="270"/>
        <end position="323"/>
    </location>
</feature>